<feature type="domain" description="BPTI/Kunitz inhibitor" evidence="2">
    <location>
        <begin position="42"/>
        <end position="100"/>
    </location>
</feature>
<organism evidence="3">
    <name type="scientific">Amblyomma triste</name>
    <name type="common">Neotropical tick</name>
    <dbReference type="NCBI Taxonomy" id="251400"/>
    <lineage>
        <taxon>Eukaryota</taxon>
        <taxon>Metazoa</taxon>
        <taxon>Ecdysozoa</taxon>
        <taxon>Arthropoda</taxon>
        <taxon>Chelicerata</taxon>
        <taxon>Arachnida</taxon>
        <taxon>Acari</taxon>
        <taxon>Parasitiformes</taxon>
        <taxon>Ixodida</taxon>
        <taxon>Ixodoidea</taxon>
        <taxon>Ixodidae</taxon>
        <taxon>Amblyomminae</taxon>
        <taxon>Amblyomma</taxon>
    </lineage>
</organism>
<feature type="signal peptide" evidence="1">
    <location>
        <begin position="1"/>
        <end position="22"/>
    </location>
</feature>
<name>A0A023GDA5_AMBTT</name>
<keyword evidence="1" id="KW-0732">Signal</keyword>
<evidence type="ECO:0000259" key="2">
    <source>
        <dbReference type="PROSITE" id="PS50279"/>
    </source>
</evidence>
<dbReference type="SUPFAM" id="SSF57362">
    <property type="entry name" value="BPTI-like"/>
    <property type="match status" value="2"/>
</dbReference>
<evidence type="ECO:0000256" key="1">
    <source>
        <dbReference type="SAM" id="SignalP"/>
    </source>
</evidence>
<dbReference type="InterPro" id="IPR002223">
    <property type="entry name" value="Kunitz_BPTI"/>
</dbReference>
<dbReference type="GO" id="GO:0004867">
    <property type="term" value="F:serine-type endopeptidase inhibitor activity"/>
    <property type="evidence" value="ECO:0007669"/>
    <property type="project" value="InterPro"/>
</dbReference>
<dbReference type="InterPro" id="IPR036880">
    <property type="entry name" value="Kunitz_BPTI_sf"/>
</dbReference>
<dbReference type="PROSITE" id="PS50279">
    <property type="entry name" value="BPTI_KUNITZ_2"/>
    <property type="match status" value="1"/>
</dbReference>
<feature type="chain" id="PRO_5001517200" evidence="1">
    <location>
        <begin position="23"/>
        <end position="173"/>
    </location>
</feature>
<dbReference type="EMBL" id="GBBM01004718">
    <property type="protein sequence ID" value="JAC30700.1"/>
    <property type="molecule type" value="mRNA"/>
</dbReference>
<protein>
    <submittedName>
        <fullName evidence="3">Putative tick kunitz 1</fullName>
    </submittedName>
</protein>
<reference evidence="3" key="1">
    <citation type="submission" date="2014-03" db="EMBL/GenBank/DDBJ databases">
        <title>The sialotranscriptome of Amblyomma triste, Amblyomma parvum and Amblyomma cajennense ticks, uncovered by 454-based RNA-seq.</title>
        <authorList>
            <person name="Garcia G.R."/>
            <person name="Gardinassi L.G."/>
            <person name="Ribeiro J.M."/>
            <person name="Anatriello E."/>
            <person name="Ferreira B.R."/>
            <person name="Moreira H.N."/>
            <person name="Mafra C."/>
            <person name="Olegario M.M."/>
            <person name="Szabo P.J."/>
            <person name="Miranda-Santos I.K."/>
            <person name="Maruyama S.R."/>
        </authorList>
    </citation>
    <scope>NUCLEOTIDE SEQUENCE</scope>
    <source>
        <strain evidence="3">Mato Grasso do Sul</strain>
        <tissue evidence="3">Salivary glands</tissue>
    </source>
</reference>
<accession>A0A023GDA5</accession>
<dbReference type="Gene3D" id="4.10.410.10">
    <property type="entry name" value="Pancreatic trypsin inhibitor Kunitz domain"/>
    <property type="match status" value="1"/>
</dbReference>
<dbReference type="AlphaFoldDB" id="A0A023GDA5"/>
<sequence>MVRSFVGLVFLVMAFVLDGYCALVTMEHFDEISARAFSEKNCKQVKPRQTKCKKGQTGSNDIFRYGFDKKSGKCFEYVASSCRNEGKNEYSTFSDCLEKCNRSSPCLKTRSELEEFDSESKDYVYFDSSTDTCTDLHTNASPKNLWPNGNLFTSYGECSRHCTPDYETHYRQN</sequence>
<proteinExistence type="evidence at transcript level"/>
<evidence type="ECO:0000313" key="3">
    <source>
        <dbReference type="EMBL" id="JAC30700.1"/>
    </source>
</evidence>